<comment type="pathway">
    <text evidence="1">Glycan metabolism; L-arabinan degradation.</text>
</comment>
<dbReference type="Proteomes" id="UP001493487">
    <property type="component" value="Unassembled WGS sequence"/>
</dbReference>
<dbReference type="RefSeq" id="WP_232183576.1">
    <property type="nucleotide sequence ID" value="NZ_JAIOAP010000002.1"/>
</dbReference>
<dbReference type="InterPro" id="IPR006710">
    <property type="entry name" value="Glyco_hydro_43"/>
</dbReference>
<gene>
    <name evidence="5" type="ORF">QJS35_04530</name>
</gene>
<keyword evidence="6" id="KW-1185">Reference proteome</keyword>
<dbReference type="PANTHER" id="PTHR43301:SF3">
    <property type="entry name" value="ARABINAN ENDO-1,5-ALPHA-L-ARABINOSIDASE A-RELATED"/>
    <property type="match status" value="1"/>
</dbReference>
<keyword evidence="4" id="KW-0326">Glycosidase</keyword>
<dbReference type="SUPFAM" id="SSF75005">
    <property type="entry name" value="Arabinanase/levansucrase/invertase"/>
    <property type="match status" value="1"/>
</dbReference>
<dbReference type="Pfam" id="PF04616">
    <property type="entry name" value="Glyco_hydro_43"/>
    <property type="match status" value="1"/>
</dbReference>
<dbReference type="InterPro" id="IPR050727">
    <property type="entry name" value="GH43_arabinanases"/>
</dbReference>
<accession>A0ABV1KNJ3</accession>
<comment type="similarity">
    <text evidence="2">Belongs to the glycosyl hydrolase 43 family.</text>
</comment>
<name>A0ABV1KNJ3_9BACL</name>
<evidence type="ECO:0000256" key="3">
    <source>
        <dbReference type="ARBA" id="ARBA00022801"/>
    </source>
</evidence>
<protein>
    <submittedName>
        <fullName evidence="5">Family 43 glycosylhydrolase</fullName>
    </submittedName>
</protein>
<evidence type="ECO:0000256" key="2">
    <source>
        <dbReference type="ARBA" id="ARBA00009865"/>
    </source>
</evidence>
<organism evidence="5 6">
    <name type="scientific">Cohnella silvisoli</name>
    <dbReference type="NCBI Taxonomy" id="2873699"/>
    <lineage>
        <taxon>Bacteria</taxon>
        <taxon>Bacillati</taxon>
        <taxon>Bacillota</taxon>
        <taxon>Bacilli</taxon>
        <taxon>Bacillales</taxon>
        <taxon>Paenibacillaceae</taxon>
        <taxon>Cohnella</taxon>
    </lineage>
</organism>
<proteinExistence type="inferred from homology"/>
<dbReference type="InterPro" id="IPR023296">
    <property type="entry name" value="Glyco_hydro_beta-prop_sf"/>
</dbReference>
<evidence type="ECO:0000256" key="1">
    <source>
        <dbReference type="ARBA" id="ARBA00004834"/>
    </source>
</evidence>
<evidence type="ECO:0000313" key="6">
    <source>
        <dbReference type="Proteomes" id="UP001493487"/>
    </source>
</evidence>
<sequence length="164" mass="18640">MSLNPLKDIHLKQWEGPIPAFRPSPDFWSDRHYWAPEVHALNGRYYMFASFKAEGRCRGTGILVADGPTDPFEPLGAPLTPSEWECLDGTLYQDYSGTPWMIFCREWVEVKDGEMYAVRLQPDLQGTDSEPVFLFKALDTPWSVGFGDSIPVLRQEGNLVIREG</sequence>
<dbReference type="PANTHER" id="PTHR43301">
    <property type="entry name" value="ARABINAN ENDO-1,5-ALPHA-L-ARABINOSIDASE"/>
    <property type="match status" value="1"/>
</dbReference>
<evidence type="ECO:0000313" key="5">
    <source>
        <dbReference type="EMBL" id="MEQ4481656.1"/>
    </source>
</evidence>
<comment type="caution">
    <text evidence="5">The sequence shown here is derived from an EMBL/GenBank/DDBJ whole genome shotgun (WGS) entry which is preliminary data.</text>
</comment>
<dbReference type="Gene3D" id="2.115.10.20">
    <property type="entry name" value="Glycosyl hydrolase domain, family 43"/>
    <property type="match status" value="1"/>
</dbReference>
<evidence type="ECO:0000256" key="4">
    <source>
        <dbReference type="ARBA" id="ARBA00023295"/>
    </source>
</evidence>
<dbReference type="EMBL" id="JASKHM010000002">
    <property type="protein sequence ID" value="MEQ4481656.1"/>
    <property type="molecule type" value="Genomic_DNA"/>
</dbReference>
<reference evidence="5 6" key="1">
    <citation type="journal article" date="2023" name="Genome Announc.">
        <title>Pan-Genome Analyses of the Genus Cohnella and Proposal of the Novel Species Cohnella silvisoli sp. nov., Isolated from Forest Soil.</title>
        <authorList>
            <person name="Wang C."/>
            <person name="Mao L."/>
            <person name="Bao G."/>
            <person name="Zhu H."/>
        </authorList>
    </citation>
    <scope>NUCLEOTIDE SEQUENCE [LARGE SCALE GENOMIC DNA]</scope>
    <source>
        <strain evidence="5 6">NL03-T5-1</strain>
    </source>
</reference>
<keyword evidence="3" id="KW-0378">Hydrolase</keyword>